<reference evidence="2" key="1">
    <citation type="submission" date="2022-11" db="UniProtKB">
        <authorList>
            <consortium name="WormBaseParasite"/>
        </authorList>
    </citation>
    <scope>IDENTIFICATION</scope>
</reference>
<evidence type="ECO:0000313" key="1">
    <source>
        <dbReference type="Proteomes" id="UP000887565"/>
    </source>
</evidence>
<sequence>MGHQNPPIGPMVQKNLWILDSQSQGTSPGRHGKAYKTAQARGLGQVKPQQQVPVLVVKMQQSAVATGAMQAAVVVVVALLQMQPAAAHQVSFDVRGMLGTLLMAKLQRELDMQIRKIRYSRLERRAKGPGAPLGDV</sequence>
<protein>
    <submittedName>
        <fullName evidence="2">Uncharacterized protein</fullName>
    </submittedName>
</protein>
<proteinExistence type="predicted"/>
<dbReference type="AlphaFoldDB" id="A0A915HWI1"/>
<accession>A0A915HWI1</accession>
<keyword evidence="1" id="KW-1185">Reference proteome</keyword>
<organism evidence="1 2">
    <name type="scientific">Romanomermis culicivorax</name>
    <name type="common">Nematode worm</name>
    <dbReference type="NCBI Taxonomy" id="13658"/>
    <lineage>
        <taxon>Eukaryota</taxon>
        <taxon>Metazoa</taxon>
        <taxon>Ecdysozoa</taxon>
        <taxon>Nematoda</taxon>
        <taxon>Enoplea</taxon>
        <taxon>Dorylaimia</taxon>
        <taxon>Mermithida</taxon>
        <taxon>Mermithoidea</taxon>
        <taxon>Mermithidae</taxon>
        <taxon>Romanomermis</taxon>
    </lineage>
</organism>
<dbReference type="Proteomes" id="UP000887565">
    <property type="component" value="Unplaced"/>
</dbReference>
<name>A0A915HWI1_ROMCU</name>
<evidence type="ECO:0000313" key="2">
    <source>
        <dbReference type="WBParaSite" id="nRc.2.0.1.t06249-RA"/>
    </source>
</evidence>
<dbReference type="WBParaSite" id="nRc.2.0.1.t06249-RA">
    <property type="protein sequence ID" value="nRc.2.0.1.t06249-RA"/>
    <property type="gene ID" value="nRc.2.0.1.g06249"/>
</dbReference>